<name>A0AAW6AWK1_CLOSY</name>
<dbReference type="EMBL" id="JAINVB010000001">
    <property type="protein sequence ID" value="MCK0086014.1"/>
    <property type="molecule type" value="Genomic_DNA"/>
</dbReference>
<comment type="similarity">
    <text evidence="2">Belongs to the UPF0291 family.</text>
</comment>
<dbReference type="Pfam" id="PF05979">
    <property type="entry name" value="DUF896"/>
    <property type="match status" value="1"/>
</dbReference>
<keyword evidence="1 2" id="KW-0963">Cytoplasm</keyword>
<evidence type="ECO:0000313" key="5">
    <source>
        <dbReference type="Proteomes" id="UP001203136"/>
    </source>
</evidence>
<protein>
    <recommendedName>
        <fullName evidence="2">UPF0291 protein K5I21_09075</fullName>
    </recommendedName>
</protein>
<dbReference type="InterPro" id="IPR009242">
    <property type="entry name" value="DUF896"/>
</dbReference>
<evidence type="ECO:0000313" key="4">
    <source>
        <dbReference type="EMBL" id="MDB2001533.1"/>
    </source>
</evidence>
<sequence>MNQDKIDRINTLYHKSQSVGLTEEEKEEQKLLRKEYIEAIRRNMRGTLNNISIKEKDGTITDLGKKYGNISDIQS</sequence>
<dbReference type="EMBL" id="JAQLGM010000041">
    <property type="protein sequence ID" value="MDB2001533.1"/>
    <property type="molecule type" value="Genomic_DNA"/>
</dbReference>
<dbReference type="Gene3D" id="1.10.287.540">
    <property type="entry name" value="Helix hairpin bin"/>
    <property type="match status" value="1"/>
</dbReference>
<accession>A0AAW6AWK1</accession>
<organism evidence="3 5">
    <name type="scientific">Clostridium symbiosum</name>
    <name type="common">Bacteroides symbiosus</name>
    <dbReference type="NCBI Taxonomy" id="1512"/>
    <lineage>
        <taxon>Bacteria</taxon>
        <taxon>Bacillati</taxon>
        <taxon>Bacillota</taxon>
        <taxon>Clostridia</taxon>
        <taxon>Lachnospirales</taxon>
        <taxon>Lachnospiraceae</taxon>
        <taxon>Otoolea</taxon>
    </lineage>
</organism>
<evidence type="ECO:0000256" key="1">
    <source>
        <dbReference type="ARBA" id="ARBA00022490"/>
    </source>
</evidence>
<dbReference type="GeneID" id="57970875"/>
<dbReference type="Proteomes" id="UP001300871">
    <property type="component" value="Unassembled WGS sequence"/>
</dbReference>
<comment type="caution">
    <text evidence="3">The sequence shown here is derived from an EMBL/GenBank/DDBJ whole genome shotgun (WGS) entry which is preliminary data.</text>
</comment>
<reference evidence="3" key="1">
    <citation type="journal article" date="2022" name="Cell Host Microbe">
        <title>Colonization of the live biotherapeutic product VE303 and modulation of the microbiota and metabolites in healthy volunteers.</title>
        <authorList>
            <person name="Dsouza M."/>
            <person name="Menon R."/>
            <person name="Crossette E."/>
            <person name="Bhattarai S.K."/>
            <person name="Schneider J."/>
            <person name="Kim Y.G."/>
            <person name="Reddy S."/>
            <person name="Caballero S."/>
            <person name="Felix C."/>
            <person name="Cornacchione L."/>
            <person name="Hendrickson J."/>
            <person name="Watson A.R."/>
            <person name="Minot S.S."/>
            <person name="Greenfield N."/>
            <person name="Schopf L."/>
            <person name="Szabady R."/>
            <person name="Patarroyo J."/>
            <person name="Smith W."/>
            <person name="Harrison P."/>
            <person name="Kuijper E.J."/>
            <person name="Kelly C.P."/>
            <person name="Olle B."/>
            <person name="Bobilev D."/>
            <person name="Silber J.L."/>
            <person name="Bucci V."/>
            <person name="Roberts B."/>
            <person name="Faith J."/>
            <person name="Norman J.M."/>
        </authorList>
    </citation>
    <scope>NUCLEOTIDE SEQUENCE</scope>
    <source>
        <strain evidence="3">VE303-04</strain>
    </source>
</reference>
<dbReference type="RefSeq" id="WP_003504055.1">
    <property type="nucleotide sequence ID" value="NZ_BAABZD010000004.1"/>
</dbReference>
<dbReference type="GO" id="GO:0005737">
    <property type="term" value="C:cytoplasm"/>
    <property type="evidence" value="ECO:0007669"/>
    <property type="project" value="UniProtKB-SubCell"/>
</dbReference>
<reference evidence="4" key="2">
    <citation type="submission" date="2023-01" db="EMBL/GenBank/DDBJ databases">
        <title>Human gut microbiome strain richness.</title>
        <authorList>
            <person name="Chen-Liaw A."/>
        </authorList>
    </citation>
    <scope>NUCLEOTIDE SEQUENCE</scope>
    <source>
        <strain evidence="4">B1_m1001713B170214d0_201011</strain>
    </source>
</reference>
<dbReference type="HAMAP" id="MF_01103">
    <property type="entry name" value="UPF0291"/>
    <property type="match status" value="1"/>
</dbReference>
<dbReference type="PANTHER" id="PTHR37300:SF1">
    <property type="entry name" value="UPF0291 PROTEIN YNZC"/>
    <property type="match status" value="1"/>
</dbReference>
<dbReference type="SUPFAM" id="SSF158221">
    <property type="entry name" value="YnzC-like"/>
    <property type="match status" value="1"/>
</dbReference>
<dbReference type="PANTHER" id="PTHR37300">
    <property type="entry name" value="UPF0291 PROTEIN CBO2609/CLC_2481"/>
    <property type="match status" value="1"/>
</dbReference>
<evidence type="ECO:0000313" key="3">
    <source>
        <dbReference type="EMBL" id="MCK0086014.1"/>
    </source>
</evidence>
<dbReference type="AlphaFoldDB" id="A0AAW6AWK1"/>
<gene>
    <name evidence="3" type="ORF">K5I21_09075</name>
    <name evidence="4" type="ORF">PM006_15115</name>
</gene>
<dbReference type="Proteomes" id="UP001203136">
    <property type="component" value="Unassembled WGS sequence"/>
</dbReference>
<proteinExistence type="inferred from homology"/>
<comment type="subcellular location">
    <subcellularLocation>
        <location evidence="2">Cytoplasm</location>
    </subcellularLocation>
</comment>
<evidence type="ECO:0000256" key="2">
    <source>
        <dbReference type="HAMAP-Rule" id="MF_01103"/>
    </source>
</evidence>